<accession>A0A2A9MCB3</accession>
<dbReference type="RefSeq" id="XP_029217575.1">
    <property type="nucleotide sequence ID" value="XM_029366144.1"/>
</dbReference>
<keyword evidence="1" id="KW-0433">Leucine-rich repeat</keyword>
<evidence type="ECO:0000256" key="1">
    <source>
        <dbReference type="ARBA" id="ARBA00022614"/>
    </source>
</evidence>
<dbReference type="PANTHER" id="PTHR11375:SF0">
    <property type="entry name" value="ACIDIC LEUCINE-RICH NUCLEAR PHOSPHOPROTEIN 32 FAMILY MEMBER A"/>
    <property type="match status" value="1"/>
</dbReference>
<comment type="similarity">
    <text evidence="3">Belongs to the ANP32 family.</text>
</comment>
<dbReference type="InterPro" id="IPR032675">
    <property type="entry name" value="LRR_dom_sf"/>
</dbReference>
<evidence type="ECO:0000256" key="3">
    <source>
        <dbReference type="ARBA" id="ARBA00025777"/>
    </source>
</evidence>
<proteinExistence type="inferred from homology"/>
<protein>
    <submittedName>
        <fullName evidence="4">Leucine rich repeat-containing protein</fullName>
    </submittedName>
</protein>
<dbReference type="GO" id="GO:0042393">
    <property type="term" value="F:histone binding"/>
    <property type="evidence" value="ECO:0007669"/>
    <property type="project" value="TreeGrafter"/>
</dbReference>
<reference evidence="4 5" key="1">
    <citation type="submission" date="2017-09" db="EMBL/GenBank/DDBJ databases">
        <title>Genome sequencing of Besnoitia besnoiti strain Bb-Ger1.</title>
        <authorList>
            <person name="Schares G."/>
            <person name="Venepally P."/>
            <person name="Lorenzi H.A."/>
        </authorList>
    </citation>
    <scope>NUCLEOTIDE SEQUENCE [LARGE SCALE GENOMIC DNA]</scope>
    <source>
        <strain evidence="4 5">Bb-Ger1</strain>
    </source>
</reference>
<dbReference type="OrthoDB" id="433501at2759"/>
<keyword evidence="2" id="KW-0677">Repeat</keyword>
<sequence>MNALHHHNVESGWRVLRAVTGHFDPYTVYVFKGQNTCVTAWEQELQLCRSLLFLNLSNCALMNINALLSLTSVKHLDISHNSIVRLDQINKLTQLENLRAVANPISRFQDLRDLSGLQRLRALSFQNVDRSEACPVCRVEDYRYRIYNLLPEKRAHSTTSKAETSRILAAQTSPRNGGLLLTVLKTRLHTLDGLPVRLSDPNALVQKVMQTVENMSNKTATLRDRIRQLCAPVILDFPALDECEVSVSAEFTSCEDGLRSLREATRDAKEAMAMFEKLKESFHEGQ</sequence>
<dbReference type="PANTHER" id="PTHR11375">
    <property type="entry name" value="ACIDIC LEUCINE-RICH NUCLEAR PHOSPHOPROTEIN 32"/>
    <property type="match status" value="1"/>
</dbReference>
<dbReference type="InterPro" id="IPR045081">
    <property type="entry name" value="AN32"/>
</dbReference>
<dbReference type="EMBL" id="NWUJ01000008">
    <property type="protein sequence ID" value="PFH33566.1"/>
    <property type="molecule type" value="Genomic_DNA"/>
</dbReference>
<dbReference type="AlphaFoldDB" id="A0A2A9MCB3"/>
<evidence type="ECO:0000256" key="2">
    <source>
        <dbReference type="ARBA" id="ARBA00022737"/>
    </source>
</evidence>
<dbReference type="VEuPathDB" id="ToxoDB:BESB_077830"/>
<name>A0A2A9MCB3_BESBE</name>
<comment type="caution">
    <text evidence="4">The sequence shown here is derived from an EMBL/GenBank/DDBJ whole genome shotgun (WGS) entry which is preliminary data.</text>
</comment>
<dbReference type="GO" id="GO:0005634">
    <property type="term" value="C:nucleus"/>
    <property type="evidence" value="ECO:0007669"/>
    <property type="project" value="TreeGrafter"/>
</dbReference>
<dbReference type="KEGG" id="bbes:BESB_077830"/>
<dbReference type="InterPro" id="IPR001611">
    <property type="entry name" value="Leu-rich_rpt"/>
</dbReference>
<dbReference type="Proteomes" id="UP000224006">
    <property type="component" value="Chromosome VII"/>
</dbReference>
<dbReference type="PROSITE" id="PS51450">
    <property type="entry name" value="LRR"/>
    <property type="match status" value="1"/>
</dbReference>
<evidence type="ECO:0000313" key="4">
    <source>
        <dbReference type="EMBL" id="PFH33566.1"/>
    </source>
</evidence>
<gene>
    <name evidence="4" type="ORF">BESB_077830</name>
</gene>
<dbReference type="SUPFAM" id="SSF52058">
    <property type="entry name" value="L domain-like"/>
    <property type="match status" value="1"/>
</dbReference>
<keyword evidence="5" id="KW-1185">Reference proteome</keyword>
<dbReference type="GeneID" id="40312709"/>
<dbReference type="Gene3D" id="3.80.10.10">
    <property type="entry name" value="Ribonuclease Inhibitor"/>
    <property type="match status" value="1"/>
</dbReference>
<organism evidence="4 5">
    <name type="scientific">Besnoitia besnoiti</name>
    <name type="common">Apicomplexan protozoan</name>
    <dbReference type="NCBI Taxonomy" id="94643"/>
    <lineage>
        <taxon>Eukaryota</taxon>
        <taxon>Sar</taxon>
        <taxon>Alveolata</taxon>
        <taxon>Apicomplexa</taxon>
        <taxon>Conoidasida</taxon>
        <taxon>Coccidia</taxon>
        <taxon>Eucoccidiorida</taxon>
        <taxon>Eimeriorina</taxon>
        <taxon>Sarcocystidae</taxon>
        <taxon>Besnoitia</taxon>
    </lineage>
</organism>
<evidence type="ECO:0000313" key="5">
    <source>
        <dbReference type="Proteomes" id="UP000224006"/>
    </source>
</evidence>